<dbReference type="EMBL" id="BGZK01000257">
    <property type="protein sequence ID" value="GBP32288.1"/>
    <property type="molecule type" value="Genomic_DNA"/>
</dbReference>
<keyword evidence="2" id="KW-1185">Reference proteome</keyword>
<proteinExistence type="predicted"/>
<protein>
    <submittedName>
        <fullName evidence="1">Uncharacterized protein</fullName>
    </submittedName>
</protein>
<comment type="caution">
    <text evidence="1">The sequence shown here is derived from an EMBL/GenBank/DDBJ whole genome shotgun (WGS) entry which is preliminary data.</text>
</comment>
<accession>A0A4C1V0K4</accession>
<gene>
    <name evidence="1" type="ORF">EVAR_86120_1</name>
</gene>
<evidence type="ECO:0000313" key="1">
    <source>
        <dbReference type="EMBL" id="GBP32288.1"/>
    </source>
</evidence>
<dbReference type="Proteomes" id="UP000299102">
    <property type="component" value="Unassembled WGS sequence"/>
</dbReference>
<name>A0A4C1V0K4_EUMVA</name>
<reference evidence="1 2" key="1">
    <citation type="journal article" date="2019" name="Commun. Biol.">
        <title>The bagworm genome reveals a unique fibroin gene that provides high tensile strength.</title>
        <authorList>
            <person name="Kono N."/>
            <person name="Nakamura H."/>
            <person name="Ohtoshi R."/>
            <person name="Tomita M."/>
            <person name="Numata K."/>
            <person name="Arakawa K."/>
        </authorList>
    </citation>
    <scope>NUCLEOTIDE SEQUENCE [LARGE SCALE GENOMIC DNA]</scope>
</reference>
<organism evidence="1 2">
    <name type="scientific">Eumeta variegata</name>
    <name type="common">Bagworm moth</name>
    <name type="synonym">Eumeta japonica</name>
    <dbReference type="NCBI Taxonomy" id="151549"/>
    <lineage>
        <taxon>Eukaryota</taxon>
        <taxon>Metazoa</taxon>
        <taxon>Ecdysozoa</taxon>
        <taxon>Arthropoda</taxon>
        <taxon>Hexapoda</taxon>
        <taxon>Insecta</taxon>
        <taxon>Pterygota</taxon>
        <taxon>Neoptera</taxon>
        <taxon>Endopterygota</taxon>
        <taxon>Lepidoptera</taxon>
        <taxon>Glossata</taxon>
        <taxon>Ditrysia</taxon>
        <taxon>Tineoidea</taxon>
        <taxon>Psychidae</taxon>
        <taxon>Oiketicinae</taxon>
        <taxon>Eumeta</taxon>
    </lineage>
</organism>
<evidence type="ECO:0000313" key="2">
    <source>
        <dbReference type="Proteomes" id="UP000299102"/>
    </source>
</evidence>
<sequence length="112" mass="12773">MSHWREVVIAVHGNSQPQRNISAMPTSWAGIGYIMEKGDEGEWGREWEYSNKMSASQVGLKCYSTSLGRQSNHWAVGTVKTKAENRRGVTTRNRSLLYDTRYILQRNLGVIK</sequence>
<dbReference type="AlphaFoldDB" id="A0A4C1V0K4"/>